<comment type="similarity">
    <text evidence="1">Belongs to the universal stress protein A family.</text>
</comment>
<protein>
    <submittedName>
        <fullName evidence="3">Nucleotide-binding universal stress protein, UspA family</fullName>
    </submittedName>
</protein>
<dbReference type="InterPro" id="IPR006016">
    <property type="entry name" value="UspA"/>
</dbReference>
<proteinExistence type="inferred from homology"/>
<feature type="domain" description="UspA" evidence="2">
    <location>
        <begin position="156"/>
        <end position="281"/>
    </location>
</feature>
<evidence type="ECO:0000259" key="2">
    <source>
        <dbReference type="Pfam" id="PF00582"/>
    </source>
</evidence>
<accession>A0A1N6I8F2</accession>
<dbReference type="CDD" id="cd00293">
    <property type="entry name" value="USP-like"/>
    <property type="match status" value="1"/>
</dbReference>
<dbReference type="OrthoDB" id="5430193at2"/>
<dbReference type="Proteomes" id="UP000184694">
    <property type="component" value="Unassembled WGS sequence"/>
</dbReference>
<evidence type="ECO:0000313" key="4">
    <source>
        <dbReference type="Proteomes" id="UP000184694"/>
    </source>
</evidence>
<evidence type="ECO:0000313" key="3">
    <source>
        <dbReference type="EMBL" id="SIO28259.1"/>
    </source>
</evidence>
<dbReference type="SUPFAM" id="SSF52402">
    <property type="entry name" value="Adenine nucleotide alpha hydrolases-like"/>
    <property type="match status" value="2"/>
</dbReference>
<reference evidence="4" key="1">
    <citation type="submission" date="2016-11" db="EMBL/GenBank/DDBJ databases">
        <authorList>
            <person name="Varghese N."/>
            <person name="Submissions S."/>
        </authorList>
    </citation>
    <scope>NUCLEOTIDE SEQUENCE [LARGE SCALE GENOMIC DNA]</scope>
    <source>
        <strain evidence="4">DSM 17456</strain>
    </source>
</reference>
<dbReference type="PANTHER" id="PTHR46268">
    <property type="entry name" value="STRESS RESPONSE PROTEIN NHAX"/>
    <property type="match status" value="1"/>
</dbReference>
<evidence type="ECO:0000256" key="1">
    <source>
        <dbReference type="ARBA" id="ARBA00008791"/>
    </source>
</evidence>
<dbReference type="PANTHER" id="PTHR46268:SF6">
    <property type="entry name" value="UNIVERSAL STRESS PROTEIN UP12"/>
    <property type="match status" value="1"/>
</dbReference>
<name>A0A1N6I8F2_9BACT</name>
<dbReference type="InterPro" id="IPR014729">
    <property type="entry name" value="Rossmann-like_a/b/a_fold"/>
</dbReference>
<organism evidence="3 4">
    <name type="scientific">Halodesulfovibrio marinisediminis DSM 17456</name>
    <dbReference type="NCBI Taxonomy" id="1121457"/>
    <lineage>
        <taxon>Bacteria</taxon>
        <taxon>Pseudomonadati</taxon>
        <taxon>Thermodesulfobacteriota</taxon>
        <taxon>Desulfovibrionia</taxon>
        <taxon>Desulfovibrionales</taxon>
        <taxon>Desulfovibrionaceae</taxon>
        <taxon>Halodesulfovibrio</taxon>
    </lineage>
</organism>
<dbReference type="STRING" id="1121457.SAMN02745161_2511"/>
<keyword evidence="4" id="KW-1185">Reference proteome</keyword>
<dbReference type="EMBL" id="FSRG01000006">
    <property type="protein sequence ID" value="SIO28259.1"/>
    <property type="molecule type" value="Genomic_DNA"/>
</dbReference>
<dbReference type="Gene3D" id="3.40.50.620">
    <property type="entry name" value="HUPs"/>
    <property type="match status" value="2"/>
</dbReference>
<dbReference type="Pfam" id="PF00582">
    <property type="entry name" value="Usp"/>
    <property type="match status" value="2"/>
</dbReference>
<sequence>MERHLLVAVGTHPSAASGLQFVSDFITSKDNIRLSLLTIYSAYNEGGPVSPTAHIAKKKGLAVLEEVRKALEEKGFEHKKIALRCTEMQGTRAHTLIHEINQGQFDAVVLGHRERILSLEDFLDTSVCTELLKASNKDHIPPFWLCRHLPENKKGVLLCTDGSDPSLRIADHVGNMMLEIPGHDVKVLHIADPTKEDLPDARSVVQKTVDKLTATGLDQSRISSKILERVGAAGVILEEAAQGNFAIVAMGTAGAGQKIFSKLFTGSVARKVFNELTNTVLWASF</sequence>
<feature type="domain" description="UspA" evidence="2">
    <location>
        <begin position="3"/>
        <end position="137"/>
    </location>
</feature>
<dbReference type="RefSeq" id="WP_074217284.1">
    <property type="nucleotide sequence ID" value="NZ_FSRG01000006.1"/>
</dbReference>
<dbReference type="AlphaFoldDB" id="A0A1N6I8F2"/>
<gene>
    <name evidence="3" type="ORF">SAMN02745161_2511</name>
</gene>